<comment type="caution">
    <text evidence="2">The sequence shown here is derived from an EMBL/GenBank/DDBJ whole genome shotgun (WGS) entry which is preliminary data.</text>
</comment>
<keyword evidence="3" id="KW-1185">Reference proteome</keyword>
<evidence type="ECO:0000256" key="1">
    <source>
        <dbReference type="SAM" id="MobiDB-lite"/>
    </source>
</evidence>
<accession>A0AAN9YLD3</accession>
<feature type="compositionally biased region" description="Low complexity" evidence="1">
    <location>
        <begin position="13"/>
        <end position="23"/>
    </location>
</feature>
<feature type="compositionally biased region" description="Gly residues" evidence="1">
    <location>
        <begin position="224"/>
        <end position="237"/>
    </location>
</feature>
<feature type="compositionally biased region" description="Polar residues" evidence="1">
    <location>
        <begin position="240"/>
        <end position="266"/>
    </location>
</feature>
<feature type="region of interest" description="Disordered" evidence="1">
    <location>
        <begin position="1"/>
        <end position="306"/>
    </location>
</feature>
<evidence type="ECO:0000313" key="3">
    <source>
        <dbReference type="Proteomes" id="UP001320420"/>
    </source>
</evidence>
<feature type="compositionally biased region" description="Low complexity" evidence="1">
    <location>
        <begin position="161"/>
        <end position="170"/>
    </location>
</feature>
<name>A0AAN9YLD3_9PEZI</name>
<reference evidence="2 3" key="1">
    <citation type="submission" date="2024-02" db="EMBL/GenBank/DDBJ databases">
        <title>De novo assembly and annotation of 12 fungi associated with fruit tree decline syndrome in Ontario, Canada.</title>
        <authorList>
            <person name="Sulman M."/>
            <person name="Ellouze W."/>
            <person name="Ilyukhin E."/>
        </authorList>
    </citation>
    <scope>NUCLEOTIDE SEQUENCE [LARGE SCALE GENOMIC DNA]</scope>
    <source>
        <strain evidence="2 3">M11/M66-122</strain>
    </source>
</reference>
<feature type="compositionally biased region" description="Polar residues" evidence="1">
    <location>
        <begin position="274"/>
        <end position="288"/>
    </location>
</feature>
<sequence>MTPATAPMHYPNATAAAMARPQATVFRRNDEEQSSNGGGNGTARDRRTGSGQSDEDTDIDEDPESQQTFLSDPENHVFYKRPKYRRTFLPSVASSPEIGVPTMDRDSRSRRPASRSSFGGPARDRSPQRTPLEPTNASARSPPRGPAALRPPPTGPRDPRGYGNQSANAIGPPPRPAPASTAPPNRHDTSRNAPAPSPTLNRQEISTSPGGVPPSGPRSHYPPRGGGYSRGGRGGSSWGATVQSRNLPSTTGPASASPGPTNSSVPPTGPRGSISYSVPATPVSQQSKPFDPPKGPAADKNKPSFAQQLLASMPPILPGGKIDPAQLAMDTGVLPELQAHTQRLKEEEERIREDKYIKEERLRKSLAEWDRMERESKVMELRDQLAEQSLKKISGEGTGGAAF</sequence>
<dbReference type="AlphaFoldDB" id="A0AAN9YLD3"/>
<feature type="compositionally biased region" description="Acidic residues" evidence="1">
    <location>
        <begin position="53"/>
        <end position="64"/>
    </location>
</feature>
<gene>
    <name evidence="2" type="ORF">SLS62_009274</name>
</gene>
<feature type="compositionally biased region" description="Pro residues" evidence="1">
    <location>
        <begin position="143"/>
        <end position="156"/>
    </location>
</feature>
<dbReference type="Proteomes" id="UP001320420">
    <property type="component" value="Unassembled WGS sequence"/>
</dbReference>
<organism evidence="2 3">
    <name type="scientific">Diatrype stigma</name>
    <dbReference type="NCBI Taxonomy" id="117547"/>
    <lineage>
        <taxon>Eukaryota</taxon>
        <taxon>Fungi</taxon>
        <taxon>Dikarya</taxon>
        <taxon>Ascomycota</taxon>
        <taxon>Pezizomycotina</taxon>
        <taxon>Sordariomycetes</taxon>
        <taxon>Xylariomycetidae</taxon>
        <taxon>Xylariales</taxon>
        <taxon>Diatrypaceae</taxon>
        <taxon>Diatrype</taxon>
    </lineage>
</organism>
<evidence type="ECO:0000313" key="2">
    <source>
        <dbReference type="EMBL" id="KAK7747017.1"/>
    </source>
</evidence>
<proteinExistence type="predicted"/>
<dbReference type="EMBL" id="JAKJXP020000095">
    <property type="protein sequence ID" value="KAK7747017.1"/>
    <property type="molecule type" value="Genomic_DNA"/>
</dbReference>
<protein>
    <submittedName>
        <fullName evidence="2">Uncharacterized protein</fullName>
    </submittedName>
</protein>